<dbReference type="EMBL" id="JANJYI010000009">
    <property type="protein sequence ID" value="KAK2634166.1"/>
    <property type="molecule type" value="Genomic_DNA"/>
</dbReference>
<dbReference type="GO" id="GO:0045254">
    <property type="term" value="C:pyruvate dehydrogenase complex"/>
    <property type="evidence" value="ECO:0007669"/>
    <property type="project" value="InterPro"/>
</dbReference>
<dbReference type="Gene3D" id="2.40.50.100">
    <property type="match status" value="2"/>
</dbReference>
<feature type="region of interest" description="Disordered" evidence="5">
    <location>
        <begin position="300"/>
        <end position="324"/>
    </location>
</feature>
<dbReference type="InterPro" id="IPR003016">
    <property type="entry name" value="2-oxoA_DH_lipoyl-BS"/>
</dbReference>
<dbReference type="Proteomes" id="UP001280121">
    <property type="component" value="Unassembled WGS sequence"/>
</dbReference>
<dbReference type="Gene3D" id="4.10.320.10">
    <property type="entry name" value="E3-binding domain"/>
    <property type="match status" value="1"/>
</dbReference>
<evidence type="ECO:0000256" key="1">
    <source>
        <dbReference type="ARBA" id="ARBA00007317"/>
    </source>
</evidence>
<keyword evidence="9" id="KW-1185">Reference proteome</keyword>
<dbReference type="InterPro" id="IPR023213">
    <property type="entry name" value="CAT-like_dom_sf"/>
</dbReference>
<dbReference type="GO" id="GO:0006086">
    <property type="term" value="P:pyruvate decarboxylation to acetyl-CoA"/>
    <property type="evidence" value="ECO:0007669"/>
    <property type="project" value="InterPro"/>
</dbReference>
<evidence type="ECO:0000256" key="4">
    <source>
        <dbReference type="RuleBase" id="RU003423"/>
    </source>
</evidence>
<dbReference type="InterPro" id="IPR001078">
    <property type="entry name" value="2-oxoacid_DH_actylTfrase"/>
</dbReference>
<feature type="region of interest" description="Disordered" evidence="5">
    <location>
        <begin position="369"/>
        <end position="412"/>
    </location>
</feature>
<evidence type="ECO:0000256" key="3">
    <source>
        <dbReference type="ARBA" id="ARBA00022946"/>
    </source>
</evidence>
<dbReference type="Pfam" id="PF00364">
    <property type="entry name" value="Biotin_lipoyl"/>
    <property type="match status" value="2"/>
</dbReference>
<proteinExistence type="inferred from homology"/>
<name>A0AAD9TDX1_9ROSI</name>
<reference evidence="8" key="1">
    <citation type="journal article" date="2023" name="Plant J.">
        <title>Genome sequences and population genomics provide insights into the demographic history, inbreeding, and mutation load of two 'living fossil' tree species of Dipteronia.</title>
        <authorList>
            <person name="Feng Y."/>
            <person name="Comes H.P."/>
            <person name="Chen J."/>
            <person name="Zhu S."/>
            <person name="Lu R."/>
            <person name="Zhang X."/>
            <person name="Li P."/>
            <person name="Qiu J."/>
            <person name="Olsen K.M."/>
            <person name="Qiu Y."/>
        </authorList>
    </citation>
    <scope>NUCLEOTIDE SEQUENCE</scope>
    <source>
        <strain evidence="8">KIB01</strain>
    </source>
</reference>
<gene>
    <name evidence="8" type="ORF">Ddye_028958</name>
</gene>
<feature type="compositionally biased region" description="Polar residues" evidence="5">
    <location>
        <begin position="385"/>
        <end position="412"/>
    </location>
</feature>
<comment type="caution">
    <text evidence="8">The sequence shown here is derived from an EMBL/GenBank/DDBJ whole genome shotgun (WGS) entry which is preliminary data.</text>
</comment>
<feature type="compositionally biased region" description="Low complexity" evidence="5">
    <location>
        <begin position="369"/>
        <end position="378"/>
    </location>
</feature>
<evidence type="ECO:0000256" key="5">
    <source>
        <dbReference type="SAM" id="MobiDB-lite"/>
    </source>
</evidence>
<dbReference type="GO" id="GO:0016746">
    <property type="term" value="F:acyltransferase activity"/>
    <property type="evidence" value="ECO:0007669"/>
    <property type="project" value="UniProtKB-KW"/>
</dbReference>
<dbReference type="InterPro" id="IPR004167">
    <property type="entry name" value="PSBD"/>
</dbReference>
<dbReference type="InterPro" id="IPR011053">
    <property type="entry name" value="Single_hybrid_motif"/>
</dbReference>
<dbReference type="FunFam" id="2.40.50.100:FF:000010">
    <property type="entry name" value="Acetyltransferase component of pyruvate dehydrogenase complex"/>
    <property type="match status" value="2"/>
</dbReference>
<keyword evidence="4" id="KW-0808">Transferase</keyword>
<keyword evidence="3" id="KW-0809">Transit peptide</keyword>
<evidence type="ECO:0000313" key="8">
    <source>
        <dbReference type="EMBL" id="KAK2634166.1"/>
    </source>
</evidence>
<dbReference type="EC" id="2.3.1.-" evidence="4"/>
<comment type="cofactor">
    <cofactor evidence="4">
        <name>(R)-lipoate</name>
        <dbReference type="ChEBI" id="CHEBI:83088"/>
    </cofactor>
</comment>
<feature type="domain" description="Lipoyl-binding" evidence="6">
    <location>
        <begin position="84"/>
        <end position="160"/>
    </location>
</feature>
<dbReference type="InterPro" id="IPR045257">
    <property type="entry name" value="E2/Pdx1"/>
</dbReference>
<dbReference type="PANTHER" id="PTHR23151:SF90">
    <property type="entry name" value="DIHYDROLIPOYLLYSINE-RESIDUE ACETYLTRANSFERASE COMPONENT OF PYRUVATE DEHYDROGENASE COMPLEX, MITOCHONDRIAL-RELATED"/>
    <property type="match status" value="1"/>
</dbReference>
<evidence type="ECO:0000259" key="6">
    <source>
        <dbReference type="PROSITE" id="PS50968"/>
    </source>
</evidence>
<dbReference type="GO" id="GO:0005739">
    <property type="term" value="C:mitochondrion"/>
    <property type="evidence" value="ECO:0007669"/>
    <property type="project" value="TreeGrafter"/>
</dbReference>
<sequence>MALSRLRHPVIARAPSLLRARLLSCSSATFLVRTSSRRNTFVDVNGNLLRPASLTLFTGVDDNSSKLKIQIGVRHFSSAGPPSHAVLGMPALSPTMNQGNIAKWRKKEGEKIEVGDVLCEIETDKATLEFESLEEGFLAKILVPEGTKDVPVGQPIAITVEDIDDIQNIPADVGGESVVKEKKPAHQDVRKEETAHETSSVKINTSELPPHIVVEMPALSPTMNQGNIAKWRKNEGDKIEVGDVICEIETDKATLEFECLEEGYLAKILAPEGSKDVAVGQPIAVTVEDPDDIETVKNSVISGSEVKGETPTHHDSKDENRVQKGCFTKISPTAKLLISEYGLDTSSLKASGPYGTLLKGDVLSVIKSGKLSPKSSSPAEKISPSPRSHPQTSTVASPGSKSQSQQSDSFEDLPNTQIRKIIAKRLLESKQNAPHLYLSSDVILDPLLSFRKELKEKHDIKVSVNDIVIKAVAVALKNVSGANAYWNTEKGEVVLCDSIDISIAVATEKVCFIIHCLEGLIRTLSCIIFLFLLQGLMTPIIRSADQKSISAISLEVKEMAQKARAGKLSPNEFQGGTFSISNLGMFPVDHFCAIINPPQAGILAVGRGNKVVEPVIGEDGNEIPAVVTKMNLTLSADHRVFDGKVGGAFFSALCSNFSDIRRLLL</sequence>
<protein>
    <recommendedName>
        <fullName evidence="4">Dihydrolipoamide acetyltransferase component of pyruvate dehydrogenase complex</fullName>
        <ecNumber evidence="4">2.3.1.-</ecNumber>
    </recommendedName>
</protein>
<keyword evidence="2 4" id="KW-0450">Lipoyl</keyword>
<dbReference type="AlphaFoldDB" id="A0AAD9TDX1"/>
<dbReference type="PANTHER" id="PTHR23151">
    <property type="entry name" value="DIHYDROLIPOAMIDE ACETYL/SUCCINYL-TRANSFERASE-RELATED"/>
    <property type="match status" value="1"/>
</dbReference>
<comment type="similarity">
    <text evidence="1 4">Belongs to the 2-oxoacid dehydrogenase family.</text>
</comment>
<dbReference type="InterPro" id="IPR000089">
    <property type="entry name" value="Biotin_lipoyl"/>
</dbReference>
<organism evidence="8 9">
    <name type="scientific">Dipteronia dyeriana</name>
    <dbReference type="NCBI Taxonomy" id="168575"/>
    <lineage>
        <taxon>Eukaryota</taxon>
        <taxon>Viridiplantae</taxon>
        <taxon>Streptophyta</taxon>
        <taxon>Embryophyta</taxon>
        <taxon>Tracheophyta</taxon>
        <taxon>Spermatophyta</taxon>
        <taxon>Magnoliopsida</taxon>
        <taxon>eudicotyledons</taxon>
        <taxon>Gunneridae</taxon>
        <taxon>Pentapetalae</taxon>
        <taxon>rosids</taxon>
        <taxon>malvids</taxon>
        <taxon>Sapindales</taxon>
        <taxon>Sapindaceae</taxon>
        <taxon>Hippocastanoideae</taxon>
        <taxon>Acereae</taxon>
        <taxon>Dipteronia</taxon>
    </lineage>
</organism>
<feature type="domain" description="Peripheral subunit-binding (PSBD)" evidence="7">
    <location>
        <begin position="329"/>
        <end position="366"/>
    </location>
</feature>
<dbReference type="PROSITE" id="PS51826">
    <property type="entry name" value="PSBD"/>
    <property type="match status" value="1"/>
</dbReference>
<dbReference type="InterPro" id="IPR036625">
    <property type="entry name" value="E3-bd_dom_sf"/>
</dbReference>
<dbReference type="Pfam" id="PF02817">
    <property type="entry name" value="E3_binding"/>
    <property type="match status" value="1"/>
</dbReference>
<keyword evidence="4" id="KW-0012">Acyltransferase</keyword>
<dbReference type="Gene3D" id="3.30.559.10">
    <property type="entry name" value="Chloramphenicol acetyltransferase-like domain"/>
    <property type="match status" value="1"/>
</dbReference>
<dbReference type="SUPFAM" id="SSF51230">
    <property type="entry name" value="Single hybrid motif"/>
    <property type="match status" value="2"/>
</dbReference>
<dbReference type="PROSITE" id="PS50968">
    <property type="entry name" value="BIOTINYL_LIPOYL"/>
    <property type="match status" value="2"/>
</dbReference>
<feature type="domain" description="Lipoyl-binding" evidence="6">
    <location>
        <begin position="211"/>
        <end position="287"/>
    </location>
</feature>
<dbReference type="Pfam" id="PF00198">
    <property type="entry name" value="2-oxoacid_dh"/>
    <property type="match status" value="1"/>
</dbReference>
<dbReference type="SUPFAM" id="SSF52777">
    <property type="entry name" value="CoA-dependent acyltransferases"/>
    <property type="match status" value="1"/>
</dbReference>
<feature type="compositionally biased region" description="Basic and acidic residues" evidence="5">
    <location>
        <begin position="306"/>
        <end position="322"/>
    </location>
</feature>
<accession>A0AAD9TDX1</accession>
<dbReference type="PROSITE" id="PS00189">
    <property type="entry name" value="LIPOYL"/>
    <property type="match status" value="2"/>
</dbReference>
<evidence type="ECO:0000256" key="2">
    <source>
        <dbReference type="ARBA" id="ARBA00022823"/>
    </source>
</evidence>
<dbReference type="SUPFAM" id="SSF47005">
    <property type="entry name" value="Peripheral subunit-binding domain of 2-oxo acid dehydrogenase complex"/>
    <property type="match status" value="1"/>
</dbReference>
<evidence type="ECO:0000313" key="9">
    <source>
        <dbReference type="Proteomes" id="UP001280121"/>
    </source>
</evidence>
<evidence type="ECO:0000259" key="7">
    <source>
        <dbReference type="PROSITE" id="PS51826"/>
    </source>
</evidence>
<dbReference type="CDD" id="cd06849">
    <property type="entry name" value="lipoyl_domain"/>
    <property type="match status" value="2"/>
</dbReference>